<evidence type="ECO:0000313" key="1">
    <source>
        <dbReference type="EMBL" id="CAG8619208.1"/>
    </source>
</evidence>
<gene>
    <name evidence="1" type="ORF">SCALOS_LOCUS7592</name>
</gene>
<sequence length="101" mass="11749">VVISRRKELLLLECDSAIIHGFLSKFPQDIEIDELISRTIELYRRYPPYELQLISGLSLEKTSSINLYDLHWLSLKSDDIVNYSEANKILLLPPLERKPAH</sequence>
<reference evidence="1" key="1">
    <citation type="submission" date="2021-06" db="EMBL/GenBank/DDBJ databases">
        <authorList>
            <person name="Kallberg Y."/>
            <person name="Tangrot J."/>
            <person name="Rosling A."/>
        </authorList>
    </citation>
    <scope>NUCLEOTIDE SEQUENCE</scope>
    <source>
        <strain evidence="1">AU212A</strain>
    </source>
</reference>
<dbReference type="Proteomes" id="UP000789860">
    <property type="component" value="Unassembled WGS sequence"/>
</dbReference>
<proteinExistence type="predicted"/>
<feature type="non-terminal residue" evidence="1">
    <location>
        <position position="101"/>
    </location>
</feature>
<protein>
    <submittedName>
        <fullName evidence="1">3329_t:CDS:1</fullName>
    </submittedName>
</protein>
<feature type="non-terminal residue" evidence="1">
    <location>
        <position position="1"/>
    </location>
</feature>
<organism evidence="1 2">
    <name type="scientific">Scutellospora calospora</name>
    <dbReference type="NCBI Taxonomy" id="85575"/>
    <lineage>
        <taxon>Eukaryota</taxon>
        <taxon>Fungi</taxon>
        <taxon>Fungi incertae sedis</taxon>
        <taxon>Mucoromycota</taxon>
        <taxon>Glomeromycotina</taxon>
        <taxon>Glomeromycetes</taxon>
        <taxon>Diversisporales</taxon>
        <taxon>Gigasporaceae</taxon>
        <taxon>Scutellospora</taxon>
    </lineage>
</organism>
<name>A0ACA9MY40_9GLOM</name>
<keyword evidence="2" id="KW-1185">Reference proteome</keyword>
<dbReference type="EMBL" id="CAJVPM010017298">
    <property type="protein sequence ID" value="CAG8619208.1"/>
    <property type="molecule type" value="Genomic_DNA"/>
</dbReference>
<comment type="caution">
    <text evidence="1">The sequence shown here is derived from an EMBL/GenBank/DDBJ whole genome shotgun (WGS) entry which is preliminary data.</text>
</comment>
<accession>A0ACA9MY40</accession>
<evidence type="ECO:0000313" key="2">
    <source>
        <dbReference type="Proteomes" id="UP000789860"/>
    </source>
</evidence>